<feature type="region of interest" description="Disordered" evidence="10">
    <location>
        <begin position="822"/>
        <end position="848"/>
    </location>
</feature>
<evidence type="ECO:0000256" key="5">
    <source>
        <dbReference type="ARBA" id="ARBA00022741"/>
    </source>
</evidence>
<feature type="transmembrane region" description="Helical" evidence="11">
    <location>
        <begin position="919"/>
        <end position="943"/>
    </location>
</feature>
<feature type="transmembrane region" description="Helical" evidence="11">
    <location>
        <begin position="153"/>
        <end position="172"/>
    </location>
</feature>
<feature type="transmembrane region" description="Helical" evidence="11">
    <location>
        <begin position="1129"/>
        <end position="1151"/>
    </location>
</feature>
<keyword evidence="5" id="KW-0547">Nucleotide-binding</keyword>
<keyword evidence="8 11" id="KW-0472">Membrane</keyword>
<evidence type="ECO:0000259" key="12">
    <source>
        <dbReference type="PROSITE" id="PS50893"/>
    </source>
</evidence>
<keyword evidence="7 11" id="KW-1133">Transmembrane helix</keyword>
<dbReference type="PROSITE" id="PS50893">
    <property type="entry name" value="ABC_TRANSPORTER_2"/>
    <property type="match status" value="2"/>
</dbReference>
<evidence type="ECO:0000256" key="6">
    <source>
        <dbReference type="ARBA" id="ARBA00022840"/>
    </source>
</evidence>
<feature type="domain" description="ABC transporter" evidence="12">
    <location>
        <begin position="588"/>
        <end position="816"/>
    </location>
</feature>
<evidence type="ECO:0000256" key="10">
    <source>
        <dbReference type="SAM" id="MobiDB-lite"/>
    </source>
</evidence>
<dbReference type="GO" id="GO:0016020">
    <property type="term" value="C:membrane"/>
    <property type="evidence" value="ECO:0007669"/>
    <property type="project" value="UniProtKB-SubCell"/>
</dbReference>
<organism evidence="14 15">
    <name type="scientific">Aspergillus puulaauensis</name>
    <dbReference type="NCBI Taxonomy" id="1220207"/>
    <lineage>
        <taxon>Eukaryota</taxon>
        <taxon>Fungi</taxon>
        <taxon>Dikarya</taxon>
        <taxon>Ascomycota</taxon>
        <taxon>Pezizomycotina</taxon>
        <taxon>Eurotiomycetes</taxon>
        <taxon>Eurotiomycetidae</taxon>
        <taxon>Eurotiales</taxon>
        <taxon>Aspergillaceae</taxon>
        <taxon>Aspergillus</taxon>
    </lineage>
</organism>
<dbReference type="InterPro" id="IPR017871">
    <property type="entry name" value="ABC_transporter-like_CS"/>
</dbReference>
<dbReference type="EMBL" id="AP024450">
    <property type="protein sequence ID" value="BCS30201.1"/>
    <property type="molecule type" value="Genomic_DNA"/>
</dbReference>
<feature type="transmembrane region" description="Helical" evidence="11">
    <location>
        <begin position="873"/>
        <end position="899"/>
    </location>
</feature>
<protein>
    <recommendedName>
        <fullName evidence="16">ABC multidrug transporter</fullName>
    </recommendedName>
</protein>
<feature type="transmembrane region" description="Helical" evidence="11">
    <location>
        <begin position="68"/>
        <end position="87"/>
    </location>
</feature>
<dbReference type="PROSITE" id="PS50929">
    <property type="entry name" value="ABC_TM1F"/>
    <property type="match status" value="2"/>
</dbReference>
<dbReference type="Pfam" id="PF24357">
    <property type="entry name" value="TMD0_ABC"/>
    <property type="match status" value="1"/>
</dbReference>
<feature type="transmembrane region" description="Helical" evidence="11">
    <location>
        <begin position="125"/>
        <end position="147"/>
    </location>
</feature>
<dbReference type="GO" id="GO:0016887">
    <property type="term" value="F:ATP hydrolysis activity"/>
    <property type="evidence" value="ECO:0007669"/>
    <property type="project" value="InterPro"/>
</dbReference>
<evidence type="ECO:0000313" key="15">
    <source>
        <dbReference type="Proteomes" id="UP000654913"/>
    </source>
</evidence>
<dbReference type="Gene3D" id="3.40.50.300">
    <property type="entry name" value="P-loop containing nucleotide triphosphate hydrolases"/>
    <property type="match status" value="2"/>
</dbReference>
<dbReference type="PANTHER" id="PTHR24223">
    <property type="entry name" value="ATP-BINDING CASSETTE SUB-FAMILY C"/>
    <property type="match status" value="1"/>
</dbReference>
<dbReference type="InterPro" id="IPR003439">
    <property type="entry name" value="ABC_transporter-like_ATP-bd"/>
</dbReference>
<feature type="compositionally biased region" description="Polar residues" evidence="10">
    <location>
        <begin position="835"/>
        <end position="846"/>
    </location>
</feature>
<evidence type="ECO:0000256" key="11">
    <source>
        <dbReference type="SAM" id="Phobius"/>
    </source>
</evidence>
<dbReference type="FunFam" id="3.40.50.300:FF:001854">
    <property type="entry name" value="ABC multidrug transporter (Eurofung)"/>
    <property type="match status" value="1"/>
</dbReference>
<evidence type="ECO:0000256" key="3">
    <source>
        <dbReference type="ARBA" id="ARBA00022448"/>
    </source>
</evidence>
<name>A0A7R7XYV1_9EURO</name>
<dbReference type="InterPro" id="IPR036640">
    <property type="entry name" value="ABC1_TM_sf"/>
</dbReference>
<dbReference type="InterPro" id="IPR044726">
    <property type="entry name" value="ABCC_6TM_D2"/>
</dbReference>
<evidence type="ECO:0000256" key="2">
    <source>
        <dbReference type="ARBA" id="ARBA00009726"/>
    </source>
</evidence>
<dbReference type="Gene3D" id="1.20.1560.10">
    <property type="entry name" value="ABC transporter type 1, transmembrane domain"/>
    <property type="match status" value="2"/>
</dbReference>
<feature type="domain" description="ABC transporter" evidence="12">
    <location>
        <begin position="1204"/>
        <end position="1456"/>
    </location>
</feature>
<dbReference type="SMART" id="SM00382">
    <property type="entry name" value="AAA"/>
    <property type="match status" value="2"/>
</dbReference>
<feature type="transmembrane region" description="Helical" evidence="11">
    <location>
        <begin position="403"/>
        <end position="424"/>
    </location>
</feature>
<keyword evidence="4 11" id="KW-0812">Transmembrane</keyword>
<dbReference type="GeneID" id="64980198"/>
<feature type="transmembrane region" description="Helical" evidence="11">
    <location>
        <begin position="266"/>
        <end position="287"/>
    </location>
</feature>
<keyword evidence="3" id="KW-0813">Transport</keyword>
<dbReference type="PROSITE" id="PS00211">
    <property type="entry name" value="ABC_TRANSPORTER_1"/>
    <property type="match status" value="2"/>
</dbReference>
<evidence type="ECO:0000256" key="9">
    <source>
        <dbReference type="ARBA" id="ARBA00023180"/>
    </source>
</evidence>
<reference evidence="14" key="2">
    <citation type="submission" date="2021-02" db="EMBL/GenBank/DDBJ databases">
        <title>Aspergillus puulaauensis MK2 genome sequence.</title>
        <authorList>
            <person name="Futagami T."/>
            <person name="Mori K."/>
            <person name="Kadooka C."/>
            <person name="Tanaka T."/>
        </authorList>
    </citation>
    <scope>NUCLEOTIDE SEQUENCE</scope>
    <source>
        <strain evidence="14">MK2</strain>
    </source>
</reference>
<comment type="subcellular location">
    <subcellularLocation>
        <location evidence="1">Membrane</location>
        <topology evidence="1">Multi-pass membrane protein</topology>
    </subcellularLocation>
</comment>
<gene>
    <name evidence="14" type="ORF">APUU_80504A</name>
</gene>
<sequence length="1459" mass="159551">MPFTAEEASLFHFDGETFDFNLRFEHLFFSILPSALFIPTSLWRTLCQARKPTVVDARGFQLAKLSAIVIYAGLELTLLVLAAAKTIPTNSMFIASSVLNLMSAFCMVSLSLLDHSRSPRPSFLLNSYLLLTLIFDIAQTRTLFLSSVGKPELTYSSIFCAAIALKAGVLLLEAYQKTRWVTWDAKKHSPEETSGVFSLGVFFWLNRLFLLGYKTVLKSETLYPLDSSFNSEALHEQFVNNVDYSKLKGDKFGLLKVLIRTLKLQLIIPIVPRLALVGFTFCQPLFIERLLVYLSQPEADPNIGYGLISASVFIYSGMAISWALCWYYQHRLRTMVQSILVAETFAGATRSRLGSNGDGAALTLMSTDMERIKSGIRDVHEIWASIIQVGLAAWMLFQRLGVAFVASIGVVIACSTGLGILVNFTGDSQRAWMSGVQKRVGLTATAIGGMKSLKIAGLSTAVSDYIQQLRIDELAAGARFRKISIIAAVFAWLPQIISPPLTFAVTRHTLDASTMFTSLSFLSLLSSPLSRVFQSIFDLISALACLGRIQAFLEGDCHHDFRQNLAEQWRDAEKRHDPESAPHPSDSIAIINASFGWKQDKTVLQKISTQIPRASLTMVIGPVGSGKSTLCKALLGEIPFSDGSVTMNTQLRHVGFCEQTPFLWNGTIRDNIVGYSQFDTRRYTDVIKATALSVDLATLPQGDATNIGSDGVALSGGQKQRVSLARALYLDSDLLILDDVFSGLDADTEEQVFQDVFGNDGLLRSRKSTVVICTHSVRHLPAADYIIALNDGRIVEQGSFNSLSTRPGYVQRLGFKTGLETTTNAASSPKRKPASTASKGGTSLPVTQGPEVDAVRQVGDASVYRHYIKSMGWFVAGCGLLFAALWGLFTNFPTIWLTYWSDAGTSGYQSHSHAYYAGIYALLQVSAIIALLLLGIALFIVSVKKAGAKLHKQVLQTLMKAPLSFLTKTDTGVVTNLFSQDLNLIDTELPDATLNTLFCTFQCLGQAAVMLTSSLYLAISYPILGGLLYGVQKFYLRTSRQLRLLDLEAKSPLYTHFLDTIKGIATLRSFGFLTDDIHKNAQLIDSSQRPAYLLLMVQEWLNLVLNLVVMIIAAVLTTLAVCMRSNSAFAGASLFSLMSFGSNLSGIVIYYTKLETSIGAIARLKTFNETVAPEDQDNEDIVPDENWPECGMVELKGASARYGPKSDDNNTESEIPLALDNITLTIQPGEKVAICGRTGSGKSSLLALLLKILDPLSTATGESQISIDNTPLDRIDRRTLRQRLIALPQDPVFLPDGSTFRTNLDPSHAATAAECQAVLESIGLWDFVQVRDGLDAPFNTGTFSAGQKQLFSLGRALLRRIIRGRSSSHPGVGNGNGGILLLDEVSSSVDRETERVMQMIIQAEFKDYTVIAVSHRLDMIMDFDRVVVMDQGSVVEVGNPETLKGVPGSRFGELVGAAI</sequence>
<dbReference type="OrthoDB" id="6500128at2759"/>
<accession>A0A7R7XYV1</accession>
<feature type="transmembrane region" description="Helical" evidence="11">
    <location>
        <begin position="93"/>
        <end position="113"/>
    </location>
</feature>
<dbReference type="InterPro" id="IPR027417">
    <property type="entry name" value="P-loop_NTPase"/>
</dbReference>
<dbReference type="SUPFAM" id="SSF52540">
    <property type="entry name" value="P-loop containing nucleoside triphosphate hydrolases"/>
    <property type="match status" value="2"/>
</dbReference>
<evidence type="ECO:0008006" key="16">
    <source>
        <dbReference type="Google" id="ProtNLM"/>
    </source>
</evidence>
<feature type="transmembrane region" description="Helical" evidence="11">
    <location>
        <begin position="1100"/>
        <end position="1122"/>
    </location>
</feature>
<comment type="similarity">
    <text evidence="2">Belongs to the ABC transporter superfamily. ABCC family. Conjugate transporter (TC 3.A.1.208) subfamily.</text>
</comment>
<dbReference type="KEGG" id="apuu:APUU_80504A"/>
<dbReference type="InterPro" id="IPR050173">
    <property type="entry name" value="ABC_transporter_C-like"/>
</dbReference>
<dbReference type="InterPro" id="IPR011527">
    <property type="entry name" value="ABC1_TM_dom"/>
</dbReference>
<dbReference type="Proteomes" id="UP000654913">
    <property type="component" value="Chromosome 8"/>
</dbReference>
<evidence type="ECO:0000259" key="13">
    <source>
        <dbReference type="PROSITE" id="PS50929"/>
    </source>
</evidence>
<feature type="transmembrane region" description="Helical" evidence="11">
    <location>
        <begin position="307"/>
        <end position="328"/>
    </location>
</feature>
<dbReference type="FunFam" id="1.20.1560.10:FF:000055">
    <property type="entry name" value="ABC multidrug transporter (Eurofung)"/>
    <property type="match status" value="1"/>
</dbReference>
<keyword evidence="15" id="KW-1185">Reference proteome</keyword>
<keyword evidence="6" id="KW-0067">ATP-binding</keyword>
<evidence type="ECO:0000256" key="4">
    <source>
        <dbReference type="ARBA" id="ARBA00022692"/>
    </source>
</evidence>
<keyword evidence="9" id="KW-0325">Glycoprotein</keyword>
<dbReference type="Pfam" id="PF00664">
    <property type="entry name" value="ABC_membrane"/>
    <property type="match status" value="1"/>
</dbReference>
<dbReference type="InterPro" id="IPR056227">
    <property type="entry name" value="TMD0_ABC"/>
</dbReference>
<feature type="transmembrane region" description="Helical" evidence="11">
    <location>
        <begin position="1015"/>
        <end position="1035"/>
    </location>
</feature>
<feature type="transmembrane region" description="Helical" evidence="11">
    <location>
        <begin position="27"/>
        <end position="47"/>
    </location>
</feature>
<dbReference type="Pfam" id="PF00005">
    <property type="entry name" value="ABC_tran"/>
    <property type="match status" value="2"/>
</dbReference>
<proteinExistence type="inferred from homology"/>
<feature type="domain" description="ABC transmembrane type-1" evidence="13">
    <location>
        <begin position="274"/>
        <end position="541"/>
    </location>
</feature>
<evidence type="ECO:0000256" key="8">
    <source>
        <dbReference type="ARBA" id="ARBA00023136"/>
    </source>
</evidence>
<feature type="domain" description="ABC transmembrane type-1" evidence="13">
    <location>
        <begin position="879"/>
        <end position="1156"/>
    </location>
</feature>
<evidence type="ECO:0000313" key="14">
    <source>
        <dbReference type="EMBL" id="BCS30201.1"/>
    </source>
</evidence>
<dbReference type="SUPFAM" id="SSF90123">
    <property type="entry name" value="ABC transporter transmembrane region"/>
    <property type="match status" value="2"/>
</dbReference>
<evidence type="ECO:0000256" key="1">
    <source>
        <dbReference type="ARBA" id="ARBA00004141"/>
    </source>
</evidence>
<dbReference type="GO" id="GO:0140359">
    <property type="term" value="F:ABC-type transporter activity"/>
    <property type="evidence" value="ECO:0007669"/>
    <property type="project" value="InterPro"/>
</dbReference>
<dbReference type="RefSeq" id="XP_041562387.1">
    <property type="nucleotide sequence ID" value="XM_041696793.1"/>
</dbReference>
<dbReference type="PANTHER" id="PTHR24223:SF345">
    <property type="entry name" value="ABC MULTIDRUG TRANSPORTER (EUROFUNG)"/>
    <property type="match status" value="1"/>
</dbReference>
<dbReference type="FunFam" id="1.20.1560.10:FF:000066">
    <property type="entry name" value="ABC multidrug transporter (Eurofung)"/>
    <property type="match status" value="1"/>
</dbReference>
<dbReference type="CDD" id="cd18580">
    <property type="entry name" value="ABC_6TM_ABCC_D2"/>
    <property type="match status" value="1"/>
</dbReference>
<reference evidence="14" key="1">
    <citation type="submission" date="2021-01" db="EMBL/GenBank/DDBJ databases">
        <authorList>
            <consortium name="Aspergillus puulaauensis MK2 genome sequencing consortium"/>
            <person name="Kazuki M."/>
            <person name="Futagami T."/>
        </authorList>
    </citation>
    <scope>NUCLEOTIDE SEQUENCE</scope>
    <source>
        <strain evidence="14">MK2</strain>
    </source>
</reference>
<dbReference type="InterPro" id="IPR003593">
    <property type="entry name" value="AAA+_ATPase"/>
</dbReference>
<evidence type="ECO:0000256" key="7">
    <source>
        <dbReference type="ARBA" id="ARBA00022989"/>
    </source>
</evidence>
<dbReference type="GO" id="GO:0005524">
    <property type="term" value="F:ATP binding"/>
    <property type="evidence" value="ECO:0007669"/>
    <property type="project" value="UniProtKB-KW"/>
</dbReference>